<dbReference type="PROSITE" id="PS50297">
    <property type="entry name" value="ANK_REP_REGION"/>
    <property type="match status" value="1"/>
</dbReference>
<evidence type="ECO:0000256" key="5">
    <source>
        <dbReference type="ARBA" id="ARBA00022723"/>
    </source>
</evidence>
<keyword evidence="10" id="KW-0862">Zinc</keyword>
<reference evidence="18" key="1">
    <citation type="submission" date="2020-01" db="EMBL/GenBank/DDBJ databases">
        <title>Draft genome sequence of the Termite Coptotermes fromosanus.</title>
        <authorList>
            <person name="Itakura S."/>
            <person name="Yosikawa Y."/>
            <person name="Umezawa K."/>
        </authorList>
    </citation>
    <scope>NUCLEOTIDE SEQUENCE [LARGE SCALE GENOMIC DNA]</scope>
</reference>
<evidence type="ECO:0000256" key="8">
    <source>
        <dbReference type="ARBA" id="ARBA00022771"/>
    </source>
</evidence>
<proteinExistence type="inferred from homology"/>
<organism evidence="17 18">
    <name type="scientific">Coptotermes formosanus</name>
    <name type="common">Formosan subterranean termite</name>
    <dbReference type="NCBI Taxonomy" id="36987"/>
    <lineage>
        <taxon>Eukaryota</taxon>
        <taxon>Metazoa</taxon>
        <taxon>Ecdysozoa</taxon>
        <taxon>Arthropoda</taxon>
        <taxon>Hexapoda</taxon>
        <taxon>Insecta</taxon>
        <taxon>Pterygota</taxon>
        <taxon>Neoptera</taxon>
        <taxon>Polyneoptera</taxon>
        <taxon>Dictyoptera</taxon>
        <taxon>Blattodea</taxon>
        <taxon>Blattoidea</taxon>
        <taxon>Termitoidae</taxon>
        <taxon>Rhinotermitidae</taxon>
        <taxon>Coptotermes</taxon>
    </lineage>
</organism>
<keyword evidence="9 14" id="KW-0378">Hydrolase</keyword>
<feature type="compositionally biased region" description="Basic and acidic residues" evidence="15">
    <location>
        <begin position="687"/>
        <end position="709"/>
    </location>
</feature>
<comment type="similarity">
    <text evidence="2 14">Belongs to the ANKZF1/VMS1 family.</text>
</comment>
<feature type="region of interest" description="Disordered" evidence="15">
    <location>
        <begin position="261"/>
        <end position="282"/>
    </location>
</feature>
<dbReference type="Pfam" id="PF18826">
    <property type="entry name" value="bVLRF1"/>
    <property type="match status" value="1"/>
</dbReference>
<comment type="subcellular location">
    <subcellularLocation>
        <location evidence="1">Cytoplasm</location>
    </subcellularLocation>
</comment>
<dbReference type="PANTHER" id="PTHR16036">
    <property type="entry name" value="ANKYRIN REPEAT AND ZINC FINGER DOMAIN-CONTAINING PROTEIN 1"/>
    <property type="match status" value="1"/>
</dbReference>
<dbReference type="PROSITE" id="PS50088">
    <property type="entry name" value="ANK_REPEAT"/>
    <property type="match status" value="1"/>
</dbReference>
<evidence type="ECO:0000256" key="1">
    <source>
        <dbReference type="ARBA" id="ARBA00004496"/>
    </source>
</evidence>
<evidence type="ECO:0000256" key="7">
    <source>
        <dbReference type="ARBA" id="ARBA00022759"/>
    </source>
</evidence>
<keyword evidence="4 14" id="KW-0540">Nuclease</keyword>
<keyword evidence="3 14" id="KW-0963">Cytoplasm</keyword>
<evidence type="ECO:0000256" key="10">
    <source>
        <dbReference type="ARBA" id="ARBA00022833"/>
    </source>
</evidence>
<feature type="compositionally biased region" description="Polar residues" evidence="15">
    <location>
        <begin position="264"/>
        <end position="278"/>
    </location>
</feature>
<feature type="compositionally biased region" description="Basic residues" evidence="15">
    <location>
        <begin position="508"/>
        <end position="526"/>
    </location>
</feature>
<evidence type="ECO:0000313" key="17">
    <source>
        <dbReference type="EMBL" id="GFG28589.1"/>
    </source>
</evidence>
<evidence type="ECO:0000256" key="2">
    <source>
        <dbReference type="ARBA" id="ARBA00009262"/>
    </source>
</evidence>
<name>A0A6L2P8N6_COPFO</name>
<dbReference type="Proteomes" id="UP000502823">
    <property type="component" value="Unassembled WGS sequence"/>
</dbReference>
<feature type="repeat" description="ANK" evidence="13">
    <location>
        <begin position="595"/>
        <end position="627"/>
    </location>
</feature>
<feature type="compositionally biased region" description="Basic and acidic residues" evidence="15">
    <location>
        <begin position="410"/>
        <end position="420"/>
    </location>
</feature>
<feature type="region of interest" description="Disordered" evidence="15">
    <location>
        <begin position="400"/>
        <end position="484"/>
    </location>
</feature>
<dbReference type="GO" id="GO:0016787">
    <property type="term" value="F:hydrolase activity"/>
    <property type="evidence" value="ECO:0007669"/>
    <property type="project" value="UniProtKB-KW"/>
</dbReference>
<feature type="domain" description="VLRF1" evidence="16">
    <location>
        <begin position="224"/>
        <end position="367"/>
    </location>
</feature>
<comment type="domain">
    <text evidence="14">The VLRF1 domain mediates binding to the 60S ribosomal subunit.</text>
</comment>
<dbReference type="GO" id="GO:0005737">
    <property type="term" value="C:cytoplasm"/>
    <property type="evidence" value="ECO:0007669"/>
    <property type="project" value="UniProtKB-SubCell"/>
</dbReference>
<evidence type="ECO:0000313" key="18">
    <source>
        <dbReference type="Proteomes" id="UP000502823"/>
    </source>
</evidence>
<dbReference type="InterPro" id="IPR041175">
    <property type="entry name" value="VLRF1/Vms1"/>
</dbReference>
<dbReference type="GO" id="GO:0036503">
    <property type="term" value="P:ERAD pathway"/>
    <property type="evidence" value="ECO:0007669"/>
    <property type="project" value="TreeGrafter"/>
</dbReference>
<dbReference type="SMART" id="SM00248">
    <property type="entry name" value="ANK"/>
    <property type="match status" value="1"/>
</dbReference>
<dbReference type="Pfam" id="PF18716">
    <property type="entry name" value="VATC"/>
    <property type="match status" value="1"/>
</dbReference>
<dbReference type="AlphaFoldDB" id="A0A6L2P8N6"/>
<evidence type="ECO:0000256" key="14">
    <source>
        <dbReference type="PROSITE-ProRule" id="PRU01389"/>
    </source>
</evidence>
<dbReference type="InterPro" id="IPR036770">
    <property type="entry name" value="Ankyrin_rpt-contain_sf"/>
</dbReference>
<feature type="compositionally biased region" description="Basic and acidic residues" evidence="15">
    <location>
        <begin position="671"/>
        <end position="680"/>
    </location>
</feature>
<evidence type="ECO:0000256" key="3">
    <source>
        <dbReference type="ARBA" id="ARBA00022490"/>
    </source>
</evidence>
<evidence type="ECO:0000256" key="15">
    <source>
        <dbReference type="SAM" id="MobiDB-lite"/>
    </source>
</evidence>
<keyword evidence="6" id="KW-0677">Repeat</keyword>
<evidence type="ECO:0000256" key="9">
    <source>
        <dbReference type="ARBA" id="ARBA00022801"/>
    </source>
</evidence>
<keyword evidence="5" id="KW-0479">Metal-binding</keyword>
<sequence length="788" mass="89109">MEYKVYKIFEADNFNKLTKGMKIAHCMGSSSIEDVLAKNADSQNLCKHEDLSVSEKLFCSFCNAKFEDQVQQRWHYKLDWHRYNLKRKLNGLESITEEKFTQLADEVSSISGSESDSEVEGGDTSDSLPSSAAKLGPSKVNELMQVKGCKDISGSFTGRKQDDDDDDDAKRRECRRLIAVRHTKVFFENEDGKILSIYRCLLHGKKDVPEKDEQLIPLALKVAANPLWAIIMLGGGHFAAGIFQGQKVLVHKTFHSYTVRARQGGTQSSRDGRSSGNYPKSAGASLRRYSEAALIQHVQGIMESWSSHLGSCGLILYHAVGHNRIVLFGGRNPPLNKTDTRLRTIPFATRRATFSEVRRVHDILTSVEMYGSGEAFQTAFPYSPRKGAFKSQAVTDKTVFRNDVNSENEVQDKESGEMNTERLQALQSGAEVPRRSSKSNIDRAKPRKSPHRPLPGMITAILARNSSESDNSESEITAGSHMLDEDTEISFENLQEFYDTVPQEMKDKKRCKDKKNGKKQQRKKAEKGKLWAACRHGNTDLLITCLQIAQSVKKEPETYGTETVKMSATDAAGNGNGSISKVEFLRCLNDNVGENKETLLHVAAQGGHIAMIRALMEAGSDPSVTNKKLQTPYNVAANKETRNVFRRFLADFPDRYDYSKSQIAGPLTDDMEQKMAEKRREQRKARREREKERKKEEEAKREEETEKQRFLQLSDREKMAFAAETRRLSQASNSKVKPVLSRCFQCAVDITGKVPFEYDIYKFCTIGCLKQHRLKMKRRNQNSNVQRK</sequence>
<feature type="region of interest" description="Disordered" evidence="15">
    <location>
        <begin position="661"/>
        <end position="709"/>
    </location>
</feature>
<feature type="region of interest" description="Disordered" evidence="15">
    <location>
        <begin position="505"/>
        <end position="527"/>
    </location>
</feature>
<keyword evidence="12" id="KW-0175">Coiled coil</keyword>
<dbReference type="PROSITE" id="PS52044">
    <property type="entry name" value="VLRF1"/>
    <property type="match status" value="1"/>
</dbReference>
<comment type="caution">
    <text evidence="17">The sequence shown here is derived from an EMBL/GenBank/DDBJ whole genome shotgun (WGS) entry which is preliminary data.</text>
</comment>
<dbReference type="Pfam" id="PF00023">
    <property type="entry name" value="Ank"/>
    <property type="match status" value="1"/>
</dbReference>
<dbReference type="InterPro" id="IPR041540">
    <property type="entry name" value="VATC"/>
</dbReference>
<evidence type="ECO:0000256" key="11">
    <source>
        <dbReference type="ARBA" id="ARBA00023043"/>
    </source>
</evidence>
<dbReference type="GO" id="GO:0004519">
    <property type="term" value="F:endonuclease activity"/>
    <property type="evidence" value="ECO:0007669"/>
    <property type="project" value="UniProtKB-KW"/>
</dbReference>
<protein>
    <recommendedName>
        <fullName evidence="16">VLRF1 domain-containing protein</fullName>
    </recommendedName>
</protein>
<keyword evidence="8" id="KW-0863">Zinc-finger</keyword>
<dbReference type="InterPro" id="IPR002110">
    <property type="entry name" value="Ankyrin_rpt"/>
</dbReference>
<keyword evidence="7 14" id="KW-0255">Endonuclease</keyword>
<dbReference type="EMBL" id="BLKM01000075">
    <property type="protein sequence ID" value="GFG28589.1"/>
    <property type="molecule type" value="Genomic_DNA"/>
</dbReference>
<evidence type="ECO:0000256" key="6">
    <source>
        <dbReference type="ARBA" id="ARBA00022737"/>
    </source>
</evidence>
<dbReference type="Gene3D" id="1.25.40.20">
    <property type="entry name" value="Ankyrin repeat-containing domain"/>
    <property type="match status" value="1"/>
</dbReference>
<dbReference type="InterPro" id="IPR047139">
    <property type="entry name" value="ANKZ1/VMS1"/>
</dbReference>
<evidence type="ECO:0000256" key="4">
    <source>
        <dbReference type="ARBA" id="ARBA00022722"/>
    </source>
</evidence>
<gene>
    <name evidence="17" type="ORF">Cfor_10717</name>
</gene>
<dbReference type="GO" id="GO:0008270">
    <property type="term" value="F:zinc ion binding"/>
    <property type="evidence" value="ECO:0007669"/>
    <property type="project" value="UniProtKB-KW"/>
</dbReference>
<dbReference type="OrthoDB" id="429841at2759"/>
<feature type="active site" evidence="14">
    <location>
        <position position="267"/>
    </location>
</feature>
<feature type="region of interest" description="Disordered" evidence="15">
    <location>
        <begin position="106"/>
        <end position="134"/>
    </location>
</feature>
<evidence type="ECO:0000256" key="12">
    <source>
        <dbReference type="ARBA" id="ARBA00023054"/>
    </source>
</evidence>
<keyword evidence="18" id="KW-1185">Reference proteome</keyword>
<dbReference type="SUPFAM" id="SSF48403">
    <property type="entry name" value="Ankyrin repeat"/>
    <property type="match status" value="1"/>
</dbReference>
<dbReference type="InParanoid" id="A0A6L2P8N6"/>
<evidence type="ECO:0000259" key="16">
    <source>
        <dbReference type="PROSITE" id="PS52044"/>
    </source>
</evidence>
<dbReference type="PANTHER" id="PTHR16036:SF2">
    <property type="entry name" value="TRNA ENDONUCLEASE ANKZF1"/>
    <property type="match status" value="1"/>
</dbReference>
<evidence type="ECO:0000256" key="13">
    <source>
        <dbReference type="PROSITE-ProRule" id="PRU00023"/>
    </source>
</evidence>
<keyword evidence="11 13" id="KW-0040">ANK repeat</keyword>
<accession>A0A6L2P8N6</accession>